<gene>
    <name evidence="1" type="ORF">LCI18_007302</name>
</gene>
<keyword evidence="2" id="KW-1185">Reference proteome</keyword>
<dbReference type="Proteomes" id="UP000830768">
    <property type="component" value="Chromosome 6"/>
</dbReference>
<proteinExistence type="predicted"/>
<protein>
    <submittedName>
        <fullName evidence="1">Uncharacterized protein</fullName>
    </submittedName>
</protein>
<dbReference type="EMBL" id="CP090035">
    <property type="protein sequence ID" value="UPK96367.1"/>
    <property type="molecule type" value="Genomic_DNA"/>
</dbReference>
<sequence length="148" mass="16806">MPTQGTCTEHPWRRRHGHACYRNQLLLRQDHEPSSIGLRIQGDGFCPFIKQRWAKAKRRSVPLPGRAPERMSSMKGNKRRDFRFRDAGVLVINKSPMLHVFRQTRGRVDECQLNLASCGGPGCTASGAAERATLPFLAVEECHDRRNV</sequence>
<name>A0ACD3Z5J2_FUSSC</name>
<evidence type="ECO:0000313" key="2">
    <source>
        <dbReference type="Proteomes" id="UP000830768"/>
    </source>
</evidence>
<accession>A0ACD3Z5J2</accession>
<evidence type="ECO:0000313" key="1">
    <source>
        <dbReference type="EMBL" id="UPK96367.1"/>
    </source>
</evidence>
<organism evidence="1 2">
    <name type="scientific">Fusarium solani subsp. cucurbitae</name>
    <name type="common">Neocosmosporum cucurbitae</name>
    <dbReference type="NCBI Taxonomy" id="2747967"/>
    <lineage>
        <taxon>Eukaryota</taxon>
        <taxon>Fungi</taxon>
        <taxon>Dikarya</taxon>
        <taxon>Ascomycota</taxon>
        <taxon>Pezizomycotina</taxon>
        <taxon>Sordariomycetes</taxon>
        <taxon>Hypocreomycetidae</taxon>
        <taxon>Hypocreales</taxon>
        <taxon>Nectriaceae</taxon>
        <taxon>Fusarium</taxon>
        <taxon>Fusarium solani species complex</taxon>
    </lineage>
</organism>
<reference evidence="1" key="1">
    <citation type="submission" date="2021-11" db="EMBL/GenBank/DDBJ databases">
        <title>Fusarium solani-melongenae Genome sequencing and assembly.</title>
        <authorList>
            <person name="Xie S."/>
            <person name="Huang L."/>
            <person name="Zhang X."/>
        </authorList>
    </citation>
    <scope>NUCLEOTIDE SEQUENCE</scope>
    <source>
        <strain evidence="1">CRI 24-3</strain>
    </source>
</reference>